<sequence length="41" mass="4433">VKKINIAVWGLGRHSTSRIIPALSCIEELSIVGVCSRNPQS</sequence>
<dbReference type="AlphaFoldDB" id="A0A382Q016"/>
<accession>A0A382Q016</accession>
<name>A0A382Q016_9ZZZZ</name>
<feature type="non-terminal residue" evidence="1">
    <location>
        <position position="41"/>
    </location>
</feature>
<reference evidence="1" key="1">
    <citation type="submission" date="2018-05" db="EMBL/GenBank/DDBJ databases">
        <authorList>
            <person name="Lanie J.A."/>
            <person name="Ng W.-L."/>
            <person name="Kazmierczak K.M."/>
            <person name="Andrzejewski T.M."/>
            <person name="Davidsen T.M."/>
            <person name="Wayne K.J."/>
            <person name="Tettelin H."/>
            <person name="Glass J.I."/>
            <person name="Rusch D."/>
            <person name="Podicherti R."/>
            <person name="Tsui H.-C.T."/>
            <person name="Winkler M.E."/>
        </authorList>
    </citation>
    <scope>NUCLEOTIDE SEQUENCE</scope>
</reference>
<evidence type="ECO:0000313" key="1">
    <source>
        <dbReference type="EMBL" id="SVC77571.1"/>
    </source>
</evidence>
<feature type="non-terminal residue" evidence="1">
    <location>
        <position position="1"/>
    </location>
</feature>
<dbReference type="SUPFAM" id="SSF51735">
    <property type="entry name" value="NAD(P)-binding Rossmann-fold domains"/>
    <property type="match status" value="1"/>
</dbReference>
<protein>
    <recommendedName>
        <fullName evidence="2">Gfo/Idh/MocA-like oxidoreductase N-terminal domain-containing protein</fullName>
    </recommendedName>
</protein>
<organism evidence="1">
    <name type="scientific">marine metagenome</name>
    <dbReference type="NCBI Taxonomy" id="408172"/>
    <lineage>
        <taxon>unclassified sequences</taxon>
        <taxon>metagenomes</taxon>
        <taxon>ecological metagenomes</taxon>
    </lineage>
</organism>
<dbReference type="Gene3D" id="3.40.50.720">
    <property type="entry name" value="NAD(P)-binding Rossmann-like Domain"/>
    <property type="match status" value="1"/>
</dbReference>
<proteinExistence type="predicted"/>
<gene>
    <name evidence="1" type="ORF">METZ01_LOCUS330425</name>
</gene>
<dbReference type="EMBL" id="UINC01110217">
    <property type="protein sequence ID" value="SVC77571.1"/>
    <property type="molecule type" value="Genomic_DNA"/>
</dbReference>
<evidence type="ECO:0008006" key="2">
    <source>
        <dbReference type="Google" id="ProtNLM"/>
    </source>
</evidence>
<dbReference type="InterPro" id="IPR036291">
    <property type="entry name" value="NAD(P)-bd_dom_sf"/>
</dbReference>